<comment type="subunit">
    <text evidence="11">Monomer.</text>
</comment>
<keyword evidence="8 11" id="KW-0030">Aminoacyl-tRNA synthetase</keyword>
<evidence type="ECO:0000259" key="12">
    <source>
        <dbReference type="Pfam" id="PF00133"/>
    </source>
</evidence>
<gene>
    <name evidence="11 15" type="primary">ileS</name>
    <name evidence="15" type="ORF">BW47_02485</name>
</gene>
<dbReference type="PRINTS" id="PR00984">
    <property type="entry name" value="TRNASYNTHILE"/>
</dbReference>
<dbReference type="Proteomes" id="UP000185490">
    <property type="component" value="Chromosome"/>
</dbReference>
<keyword evidence="16" id="KW-1185">Reference proteome</keyword>
<feature type="domain" description="Aminoacyl-tRNA synthetase class Ia" evidence="12">
    <location>
        <begin position="27"/>
        <end position="625"/>
    </location>
</feature>
<dbReference type="InterPro" id="IPR010663">
    <property type="entry name" value="Znf_FPG/IleRS"/>
</dbReference>
<reference evidence="15 16" key="1">
    <citation type="submission" date="2014-02" db="EMBL/GenBank/DDBJ databases">
        <title>Diversity of Thermotogales isolates from hydrothermal vents.</title>
        <authorList>
            <person name="Haverkamp T.H.A."/>
            <person name="Lossouarn J."/>
            <person name="Geslin C."/>
            <person name="Nesbo C.L."/>
        </authorList>
    </citation>
    <scope>NUCLEOTIDE SEQUENCE [LARGE SCALE GENOMIC DNA]</scope>
    <source>
        <strain evidence="15 16">431</strain>
    </source>
</reference>
<evidence type="ECO:0000256" key="7">
    <source>
        <dbReference type="ARBA" id="ARBA00022917"/>
    </source>
</evidence>
<evidence type="ECO:0000256" key="6">
    <source>
        <dbReference type="ARBA" id="ARBA00022840"/>
    </source>
</evidence>
<dbReference type="InterPro" id="IPR002300">
    <property type="entry name" value="aa-tRNA-synth_Ia"/>
</dbReference>
<feature type="short sequence motif" description="'HIGH' region" evidence="11">
    <location>
        <begin position="57"/>
        <end position="67"/>
    </location>
</feature>
<keyword evidence="6 11" id="KW-0067">ATP-binding</keyword>
<accession>A0ABN4UVW0</accession>
<dbReference type="CDD" id="cd00818">
    <property type="entry name" value="IleRS_core"/>
    <property type="match status" value="1"/>
</dbReference>
<evidence type="ECO:0000256" key="11">
    <source>
        <dbReference type="HAMAP-Rule" id="MF_02002"/>
    </source>
</evidence>
<feature type="binding site" evidence="11">
    <location>
        <position position="876"/>
    </location>
    <ligand>
        <name>Zn(2+)</name>
        <dbReference type="ChEBI" id="CHEBI:29105"/>
    </ligand>
</feature>
<evidence type="ECO:0000256" key="3">
    <source>
        <dbReference type="ARBA" id="ARBA00022598"/>
    </source>
</evidence>
<comment type="domain">
    <text evidence="11">IleRS has two distinct active sites: one for aminoacylation and one for editing. The misactivated valine is translocated from the active site to the editing site, which sterically excludes the correctly activated isoleucine. The single editing site contains two valyl binding pockets, one specific for each substrate (Val-AMP or Val-tRNA(Ile)).</text>
</comment>
<evidence type="ECO:0000259" key="14">
    <source>
        <dbReference type="Pfam" id="PF08264"/>
    </source>
</evidence>
<feature type="binding site" evidence="11">
    <location>
        <position position="896"/>
    </location>
    <ligand>
        <name>Zn(2+)</name>
        <dbReference type="ChEBI" id="CHEBI:29105"/>
    </ligand>
</feature>
<dbReference type="GO" id="GO:0004822">
    <property type="term" value="F:isoleucine-tRNA ligase activity"/>
    <property type="evidence" value="ECO:0007669"/>
    <property type="project" value="UniProtKB-EC"/>
</dbReference>
<evidence type="ECO:0000313" key="15">
    <source>
        <dbReference type="EMBL" id="APT73494.1"/>
    </source>
</evidence>
<dbReference type="InterPro" id="IPR013155">
    <property type="entry name" value="M/V/L/I-tRNA-synth_anticd-bd"/>
</dbReference>
<keyword evidence="2 11" id="KW-0963">Cytoplasm</keyword>
<keyword evidence="3 11" id="KW-0436">Ligase</keyword>
<dbReference type="InterPro" id="IPR001412">
    <property type="entry name" value="aa-tRNA-synth_I_CS"/>
</dbReference>
<feature type="binding site" evidence="11">
    <location>
        <position position="591"/>
    </location>
    <ligand>
        <name>ATP</name>
        <dbReference type="ChEBI" id="CHEBI:30616"/>
    </ligand>
</feature>
<dbReference type="InterPro" id="IPR033708">
    <property type="entry name" value="Anticodon_Ile_BEm"/>
</dbReference>
<dbReference type="PANTHER" id="PTHR42765:SF1">
    <property type="entry name" value="ISOLEUCINE--TRNA LIGASE, MITOCHONDRIAL"/>
    <property type="match status" value="1"/>
</dbReference>
<feature type="binding site" evidence="11">
    <location>
        <position position="547"/>
    </location>
    <ligand>
        <name>L-isoleucyl-5'-AMP</name>
        <dbReference type="ChEBI" id="CHEBI:178002"/>
    </ligand>
</feature>
<proteinExistence type="inferred from homology"/>
<keyword evidence="11" id="KW-0862">Zinc</keyword>
<dbReference type="Pfam" id="PF06827">
    <property type="entry name" value="zf-FPG_IleRS"/>
    <property type="match status" value="1"/>
</dbReference>
<dbReference type="InterPro" id="IPR014729">
    <property type="entry name" value="Rossmann-like_a/b/a_fold"/>
</dbReference>
<evidence type="ECO:0000256" key="9">
    <source>
        <dbReference type="ARBA" id="ARBA00025217"/>
    </source>
</evidence>
<dbReference type="Pfam" id="PF00133">
    <property type="entry name" value="tRNA-synt_1"/>
    <property type="match status" value="1"/>
</dbReference>
<dbReference type="InterPro" id="IPR009008">
    <property type="entry name" value="Val/Leu/Ile-tRNA-synth_edit"/>
</dbReference>
<dbReference type="InterPro" id="IPR023585">
    <property type="entry name" value="Ile-tRNA-ligase_type1"/>
</dbReference>
<comment type="subcellular location">
    <subcellularLocation>
        <location evidence="11">Cytoplasm</location>
    </subcellularLocation>
</comment>
<evidence type="ECO:0000256" key="2">
    <source>
        <dbReference type="ARBA" id="ARBA00022490"/>
    </source>
</evidence>
<dbReference type="HAMAP" id="MF_02002">
    <property type="entry name" value="Ile_tRNA_synth_type1"/>
    <property type="match status" value="1"/>
</dbReference>
<dbReference type="EC" id="6.1.1.5" evidence="11"/>
<keyword evidence="4 11" id="KW-0479">Metal-binding</keyword>
<dbReference type="Pfam" id="PF08264">
    <property type="entry name" value="Anticodon_1"/>
    <property type="match status" value="1"/>
</dbReference>
<dbReference type="RefSeq" id="WP_012056689.1">
    <property type="nucleotide sequence ID" value="NZ_CP007389.1"/>
</dbReference>
<dbReference type="Gene3D" id="1.10.10.830">
    <property type="entry name" value="Ile-tRNA synthetase CP2 domain-like"/>
    <property type="match status" value="1"/>
</dbReference>
<feature type="domain" description="Methionyl/Valyl/Leucyl/Isoleucyl-tRNA synthetase anticodon-binding" evidence="14">
    <location>
        <begin position="670"/>
        <end position="825"/>
    </location>
</feature>
<sequence length="908" mass="105172">MDYKETLNLPSTEFSMRANLVKKEPEMIKKWHEMDDYNLILKSREGKPKFVLHDGPPYANGNIHIGTATNKILKDIVIRYKTMRGYYAPYVPGWDTHGLPIEHRVSVEMGEKIKGMSPVEIRQKCKEFALHFVDVQREQFKRLGVRGDWDNPYLTLDPKYEKHILNIFKTLVKNGNVYRGNKPVYWCPTCKTALAEAEVEYHDHSSPSIYVKFELEKNTYIVIWTTTPWTLPANVAIAVHPEYDYVKIKVGNEYWIVAEGLLNKFAAETEIEYSVVEKFKGKDLEHKKAKHPFMNRESLIVLADYVTLEDGTGCVHTAPGHGAEDYLTGIKYNLPVLSPVNEEGVFTKDAGKYAGLKIWDANKVIIEDLEKLGVLIKSQKIEHSYPHCWRCKNPVIFRATPQWFISVDRNGLREKVLEEIKKVEWHPKWGENRITAMVKERPDWTISRQRVWGTPIPAIKCKECGEVFLDEKVIDNFVNIVEEKGTDAWFELSEDELIPEGVKCPKCGKNSFEKTYDTLDVWIDSGCSFEAVIRSKGEKFPVDLYLEGDDQHRGWFQSSIFMSVAHTNIAPYKSVVTHGFIKDEHGRKMSKSLGNVIDPKEIVDKYGADILRLWVSSIDFFDNIRVGKNIIQQQVETYKKLRNTLRYLLGNLNDFEENMIVPFEKLLPLDKWALGRLQEVISQVTEHFEKYEYSKVYSLLNRYCTVELSATYLDIIKDRIYVEAKGSIYRRSAQTVMYYILQSLIKMLAPILVFTAEEAYQLSPFKKYETVHLEYWPEVKEEYIDNQIMEDFKMILLIRDDVLKALEEARKQDIIGHSLDAKVTIEGLNDNVQMIIEKHKDYLSEIFIVSDVEIGNGQTKGEFVSVTVEKAKGEKCQRCWKYSEDVGKDDTYKDVCPRCAAVLKGERK</sequence>
<keyword evidence="5 11" id="KW-0547">Nucleotide-binding</keyword>
<feature type="binding site" evidence="11">
    <location>
        <position position="879"/>
    </location>
    <ligand>
        <name>Zn(2+)</name>
        <dbReference type="ChEBI" id="CHEBI:29105"/>
    </ligand>
</feature>
<evidence type="ECO:0000256" key="1">
    <source>
        <dbReference type="ARBA" id="ARBA00006887"/>
    </source>
</evidence>
<dbReference type="CDD" id="cd07960">
    <property type="entry name" value="Anticodon_Ia_Ile_BEm"/>
    <property type="match status" value="1"/>
</dbReference>
<dbReference type="SUPFAM" id="SSF47323">
    <property type="entry name" value="Anticodon-binding domain of a subclass of class I aminoacyl-tRNA synthetases"/>
    <property type="match status" value="1"/>
</dbReference>
<dbReference type="SUPFAM" id="SSF52374">
    <property type="entry name" value="Nucleotidylyl transferase"/>
    <property type="match status" value="1"/>
</dbReference>
<evidence type="ECO:0000313" key="16">
    <source>
        <dbReference type="Proteomes" id="UP000185490"/>
    </source>
</evidence>
<comment type="function">
    <text evidence="9 11">Catalyzes the attachment of isoleucine to tRNA(Ile). As IleRS can inadvertently accommodate and process structurally similar amino acids such as valine, to avoid such errors it has two additional distinct tRNA(Ile)-dependent editing activities. One activity is designated as 'pretransfer' editing and involves the hydrolysis of activated Val-AMP. The other activity is designated 'posttransfer' editing and involves deacylation of mischarged Val-tRNA(Ile).</text>
</comment>
<dbReference type="PROSITE" id="PS00178">
    <property type="entry name" value="AA_TRNA_LIGASE_I"/>
    <property type="match status" value="1"/>
</dbReference>
<dbReference type="Gene3D" id="3.40.50.620">
    <property type="entry name" value="HUPs"/>
    <property type="match status" value="2"/>
</dbReference>
<evidence type="ECO:0000256" key="5">
    <source>
        <dbReference type="ARBA" id="ARBA00022741"/>
    </source>
</evidence>
<name>A0ABN4UVW0_9BACT</name>
<evidence type="ECO:0000256" key="10">
    <source>
        <dbReference type="ARBA" id="ARBA00048359"/>
    </source>
</evidence>
<evidence type="ECO:0000256" key="4">
    <source>
        <dbReference type="ARBA" id="ARBA00022723"/>
    </source>
</evidence>
<evidence type="ECO:0000256" key="8">
    <source>
        <dbReference type="ARBA" id="ARBA00023146"/>
    </source>
</evidence>
<dbReference type="PANTHER" id="PTHR42765">
    <property type="entry name" value="SOLEUCYL-TRNA SYNTHETASE"/>
    <property type="match status" value="1"/>
</dbReference>
<dbReference type="SUPFAM" id="SSF50677">
    <property type="entry name" value="ValRS/IleRS/LeuRS editing domain"/>
    <property type="match status" value="1"/>
</dbReference>
<dbReference type="EMBL" id="CP007389">
    <property type="protein sequence ID" value="APT73494.1"/>
    <property type="molecule type" value="Genomic_DNA"/>
</dbReference>
<dbReference type="Gene3D" id="3.90.740.10">
    <property type="entry name" value="Valyl/Leucyl/Isoleucyl-tRNA synthetase, editing domain"/>
    <property type="match status" value="1"/>
</dbReference>
<dbReference type="InterPro" id="IPR050081">
    <property type="entry name" value="Ile-tRNA_ligase"/>
</dbReference>
<organism evidence="15 16">
    <name type="scientific">Thermosipho melanesiensis</name>
    <dbReference type="NCBI Taxonomy" id="46541"/>
    <lineage>
        <taxon>Bacteria</taxon>
        <taxon>Thermotogati</taxon>
        <taxon>Thermotogota</taxon>
        <taxon>Thermotogae</taxon>
        <taxon>Thermotogales</taxon>
        <taxon>Fervidobacteriaceae</taxon>
        <taxon>Thermosipho</taxon>
    </lineage>
</organism>
<protein>
    <recommendedName>
        <fullName evidence="11">Isoleucine--tRNA ligase</fullName>
        <ecNumber evidence="11">6.1.1.5</ecNumber>
    </recommendedName>
    <alternativeName>
        <fullName evidence="11">Isoleucyl-tRNA synthetase</fullName>
        <shortName evidence="11">IleRS</shortName>
    </alternativeName>
</protein>
<evidence type="ECO:0000259" key="13">
    <source>
        <dbReference type="Pfam" id="PF06827"/>
    </source>
</evidence>
<feature type="short sequence motif" description="'KMSKS' region" evidence="11">
    <location>
        <begin position="588"/>
        <end position="592"/>
    </location>
</feature>
<comment type="similarity">
    <text evidence="1 11">Belongs to the class-I aminoacyl-tRNA synthetase family. IleS type 1 subfamily.</text>
</comment>
<comment type="cofactor">
    <cofactor evidence="11">
        <name>Zn(2+)</name>
        <dbReference type="ChEBI" id="CHEBI:29105"/>
    </cofactor>
    <text evidence="11">Binds 1 zinc ion per subunit.</text>
</comment>
<keyword evidence="7 11" id="KW-0648">Protein biosynthesis</keyword>
<comment type="catalytic activity">
    <reaction evidence="10 11">
        <text>tRNA(Ile) + L-isoleucine + ATP = L-isoleucyl-tRNA(Ile) + AMP + diphosphate</text>
        <dbReference type="Rhea" id="RHEA:11060"/>
        <dbReference type="Rhea" id="RHEA-COMP:9666"/>
        <dbReference type="Rhea" id="RHEA-COMP:9695"/>
        <dbReference type="ChEBI" id="CHEBI:30616"/>
        <dbReference type="ChEBI" id="CHEBI:33019"/>
        <dbReference type="ChEBI" id="CHEBI:58045"/>
        <dbReference type="ChEBI" id="CHEBI:78442"/>
        <dbReference type="ChEBI" id="CHEBI:78528"/>
        <dbReference type="ChEBI" id="CHEBI:456215"/>
        <dbReference type="EC" id="6.1.1.5"/>
    </reaction>
</comment>
<feature type="binding site" evidence="11">
    <location>
        <position position="899"/>
    </location>
    <ligand>
        <name>Zn(2+)</name>
        <dbReference type="ChEBI" id="CHEBI:29105"/>
    </ligand>
</feature>
<feature type="domain" description="Zinc finger FPG/IleRS-type" evidence="13">
    <location>
        <begin position="873"/>
        <end position="901"/>
    </location>
</feature>
<dbReference type="NCBIfam" id="TIGR00392">
    <property type="entry name" value="ileS"/>
    <property type="match status" value="1"/>
</dbReference>
<dbReference type="Gene3D" id="1.10.730.20">
    <property type="match status" value="1"/>
</dbReference>
<dbReference type="InterPro" id="IPR009080">
    <property type="entry name" value="tRNAsynth_Ia_anticodon-bd"/>
</dbReference>
<dbReference type="InterPro" id="IPR002301">
    <property type="entry name" value="Ile-tRNA-ligase"/>
</dbReference>